<keyword evidence="5" id="KW-0833">Ubl conjugation pathway</keyword>
<reference evidence="12" key="2">
    <citation type="submission" date="2025-05" db="UniProtKB">
        <authorList>
            <consortium name="Ensembl"/>
        </authorList>
    </citation>
    <scope>IDENTIFICATION</scope>
</reference>
<evidence type="ECO:0000256" key="2">
    <source>
        <dbReference type="ARBA" id="ARBA00022723"/>
    </source>
</evidence>
<dbReference type="GO" id="GO:0008270">
    <property type="term" value="F:zinc ion binding"/>
    <property type="evidence" value="ECO:0007669"/>
    <property type="project" value="UniProtKB-KW"/>
</dbReference>
<organism evidence="12 14">
    <name type="scientific">Bos indicus x Bos taurus</name>
    <name type="common">Hybrid cattle</name>
    <dbReference type="NCBI Taxonomy" id="30522"/>
    <lineage>
        <taxon>Eukaryota</taxon>
        <taxon>Metazoa</taxon>
        <taxon>Chordata</taxon>
        <taxon>Craniata</taxon>
        <taxon>Vertebrata</taxon>
        <taxon>Euteleostomi</taxon>
        <taxon>Mammalia</taxon>
        <taxon>Eutheria</taxon>
        <taxon>Laurasiatheria</taxon>
        <taxon>Artiodactyla</taxon>
        <taxon>Ruminantia</taxon>
        <taxon>Pecora</taxon>
        <taxon>Bovidae</taxon>
        <taxon>Bovinae</taxon>
        <taxon>Bos</taxon>
    </lineage>
</organism>
<dbReference type="Proteomes" id="UP000314981">
    <property type="component" value="Chromosome 25"/>
</dbReference>
<dbReference type="GO" id="GO:0003677">
    <property type="term" value="F:DNA binding"/>
    <property type="evidence" value="ECO:0007669"/>
    <property type="project" value="UniProtKB-KW"/>
</dbReference>
<gene>
    <name evidence="12" type="primary">FBXL19</name>
</gene>
<feature type="domain" description="PHD-type" evidence="10">
    <location>
        <begin position="65"/>
        <end position="131"/>
    </location>
</feature>
<dbReference type="STRING" id="30522.A0A4W2H2M8"/>
<dbReference type="InterPro" id="IPR019786">
    <property type="entry name" value="Zinc_finger_PHD-type_CS"/>
</dbReference>
<keyword evidence="1" id="KW-0433">Leucine-rich repeat</keyword>
<dbReference type="Pfam" id="PF02008">
    <property type="entry name" value="zf-CXXC"/>
    <property type="match status" value="1"/>
</dbReference>
<dbReference type="InterPro" id="IPR002857">
    <property type="entry name" value="Znf_CXXC"/>
</dbReference>
<evidence type="ECO:0000313" key="12">
    <source>
        <dbReference type="Ensembl" id="ENSBIXP00005023974.1"/>
    </source>
</evidence>
<keyword evidence="2" id="KW-0479">Metal-binding</keyword>
<evidence type="ECO:0000256" key="9">
    <source>
        <dbReference type="SAM" id="MobiDB-lite"/>
    </source>
</evidence>
<keyword evidence="7" id="KW-0238">DNA-binding</keyword>
<dbReference type="PANTHER" id="PTHR23123">
    <property type="entry name" value="PHD/F-BOX CONTAINING PROTEIN"/>
    <property type="match status" value="1"/>
</dbReference>
<feature type="compositionally biased region" description="Basic and acidic residues" evidence="9">
    <location>
        <begin position="133"/>
        <end position="149"/>
    </location>
</feature>
<dbReference type="SMART" id="SM00249">
    <property type="entry name" value="PHD"/>
    <property type="match status" value="1"/>
</dbReference>
<dbReference type="PROSITE" id="PS01359">
    <property type="entry name" value="ZF_PHD_1"/>
    <property type="match status" value="1"/>
</dbReference>
<evidence type="ECO:0000256" key="6">
    <source>
        <dbReference type="ARBA" id="ARBA00022833"/>
    </source>
</evidence>
<dbReference type="Gene3D" id="3.80.10.10">
    <property type="entry name" value="Ribonuclease Inhibitor"/>
    <property type="match status" value="1"/>
</dbReference>
<dbReference type="Ensembl" id="ENSBIXT00005039047.1">
    <property type="protein sequence ID" value="ENSBIXP00005023974.1"/>
    <property type="gene ID" value="ENSBIXG00005026671.1"/>
</dbReference>
<dbReference type="PROSITE" id="PS50016">
    <property type="entry name" value="ZF_PHD_2"/>
    <property type="match status" value="1"/>
</dbReference>
<evidence type="ECO:0000256" key="3">
    <source>
        <dbReference type="ARBA" id="ARBA00022737"/>
    </source>
</evidence>
<dbReference type="InterPro" id="IPR019787">
    <property type="entry name" value="Znf_PHD-finger"/>
</dbReference>
<feature type="region of interest" description="Disordered" evidence="9">
    <location>
        <begin position="130"/>
        <end position="400"/>
    </location>
</feature>
<evidence type="ECO:0000313" key="14">
    <source>
        <dbReference type="Proteomes" id="UP000429181"/>
    </source>
</evidence>
<dbReference type="SUPFAM" id="SSF52047">
    <property type="entry name" value="RNI-like"/>
    <property type="match status" value="1"/>
</dbReference>
<proteinExistence type="predicted"/>
<evidence type="ECO:0000256" key="7">
    <source>
        <dbReference type="ARBA" id="ARBA00023125"/>
    </source>
</evidence>
<dbReference type="GeneTree" id="ENSGT00940000161914"/>
<feature type="compositionally biased region" description="Low complexity" evidence="9">
    <location>
        <begin position="302"/>
        <end position="321"/>
    </location>
</feature>
<name>A0A4W2H2M8_BOBOX</name>
<evidence type="ECO:0000259" key="10">
    <source>
        <dbReference type="PROSITE" id="PS50016"/>
    </source>
</evidence>
<keyword evidence="4 8" id="KW-0863">Zinc-finger</keyword>
<dbReference type="FunFam" id="3.30.40.10:FF:000020">
    <property type="entry name" value="lysine-specific demethylase 2B isoform X1"/>
    <property type="match status" value="1"/>
</dbReference>
<evidence type="ECO:0000259" key="11">
    <source>
        <dbReference type="PROSITE" id="PS51058"/>
    </source>
</evidence>
<dbReference type="PROSITE" id="PS51058">
    <property type="entry name" value="ZF_CXXC"/>
    <property type="match status" value="1"/>
</dbReference>
<dbReference type="Pfam" id="PF16866">
    <property type="entry name" value="PHD_4"/>
    <property type="match status" value="1"/>
</dbReference>
<dbReference type="InterPro" id="IPR001965">
    <property type="entry name" value="Znf_PHD"/>
</dbReference>
<feature type="compositionally biased region" description="Basic residues" evidence="9">
    <location>
        <begin position="206"/>
        <end position="220"/>
    </location>
</feature>
<accession>A0A4W2H2M8</accession>
<keyword evidence="13" id="KW-1185">Reference proteome</keyword>
<dbReference type="SMART" id="SM00256">
    <property type="entry name" value="FBOX"/>
    <property type="match status" value="1"/>
</dbReference>
<evidence type="ECO:0000256" key="5">
    <source>
        <dbReference type="ARBA" id="ARBA00022786"/>
    </source>
</evidence>
<dbReference type="Pfam" id="PF12937">
    <property type="entry name" value="F-box-like"/>
    <property type="match status" value="1"/>
</dbReference>
<dbReference type="GO" id="GO:0043161">
    <property type="term" value="P:proteasome-mediated ubiquitin-dependent protein catabolic process"/>
    <property type="evidence" value="ECO:0007669"/>
    <property type="project" value="Ensembl"/>
</dbReference>
<dbReference type="InterPro" id="IPR032675">
    <property type="entry name" value="LRR_dom_sf"/>
</dbReference>
<protein>
    <submittedName>
        <fullName evidence="12">F-box and leucine rich repeat protein 19</fullName>
    </submittedName>
</protein>
<dbReference type="Gene3D" id="3.30.40.10">
    <property type="entry name" value="Zinc/RING finger domain, C3HC4 (zinc finger)"/>
    <property type="match status" value="1"/>
</dbReference>
<dbReference type="InterPro" id="IPR050690">
    <property type="entry name" value="JHDM1_Histone_Demethylase"/>
</dbReference>
<dbReference type="CDD" id="cd15645">
    <property type="entry name" value="PHD_FXL19"/>
    <property type="match status" value="1"/>
</dbReference>
<dbReference type="SUPFAM" id="SSF57903">
    <property type="entry name" value="FYVE/PHD zinc finger"/>
    <property type="match status" value="1"/>
</dbReference>
<evidence type="ECO:0000256" key="4">
    <source>
        <dbReference type="ARBA" id="ARBA00022771"/>
    </source>
</evidence>
<feature type="domain" description="CXXC-type" evidence="11">
    <location>
        <begin position="12"/>
        <end position="58"/>
    </location>
</feature>
<dbReference type="Ensembl" id="ENSBIXT00000013494.1">
    <property type="protein sequence ID" value="ENSBIXP00000001660.1"/>
    <property type="gene ID" value="ENSBIXG00000008218.1"/>
</dbReference>
<dbReference type="AlphaFoldDB" id="A0A4W2H2M8"/>
<dbReference type="OMA" id="KKMKGGH"/>
<dbReference type="InterPro" id="IPR011011">
    <property type="entry name" value="Znf_FYVE_PHD"/>
</dbReference>
<evidence type="ECO:0000313" key="13">
    <source>
        <dbReference type="Proteomes" id="UP000314981"/>
    </source>
</evidence>
<keyword evidence="3" id="KW-0677">Repeat</keyword>
<dbReference type="InterPro" id="IPR013083">
    <property type="entry name" value="Znf_RING/FYVE/PHD"/>
</dbReference>
<reference evidence="13 14" key="1">
    <citation type="submission" date="2018-11" db="EMBL/GenBank/DDBJ databases">
        <title>Haplotype-resolved cattle genomes.</title>
        <authorList>
            <person name="Low W.Y."/>
            <person name="Tearle R."/>
            <person name="Bickhart D.M."/>
            <person name="Rosen B.D."/>
            <person name="Koren S."/>
            <person name="Rhie A."/>
            <person name="Hiendleder S."/>
            <person name="Phillippy A.M."/>
            <person name="Smith T.P.L."/>
            <person name="Williams J.L."/>
        </authorList>
    </citation>
    <scope>NUCLEOTIDE SEQUENCE [LARGE SCALE GENOMIC DNA]</scope>
</reference>
<evidence type="ECO:0000256" key="1">
    <source>
        <dbReference type="ARBA" id="ARBA00022614"/>
    </source>
</evidence>
<evidence type="ECO:0000256" key="8">
    <source>
        <dbReference type="PROSITE-ProRule" id="PRU00509"/>
    </source>
</evidence>
<sequence length="802" mass="86616">MSSSSRGPGAGARRRRTRCRRCRACVRTECGDCHFCRDMKKFGGPGRMKQSCLLRQCTAPVLPHTAVCLLCGEAGKEDTVEGEEEKFGLSLMECTICNEIVHPGCLKMGKAEGVINAEIPNCWECPRCTQEGRTSKDSGEGPGRRRADNGEEGASLGSGWKLTEEPPLPPPPPRRKGPLPAGPPSEDVPGPPKRKEREAGNEPPTPRKKVKGGRERHLKKVGGDACLLRGSDPGGPGLLPPRVLNPSQAFSSCHPGLPPENWEKPKPPLASAEGPAVPSPSPQREKLERFKRMCQLLERVPDTSSSSSDSDSDSDSSGTSLSEDEAPGEARNGRRPARGSSGEKENRGGRRAVRPGSGGPLLSWPLGPAPPPRPPQLERHVVRPPPRSPEPDTLPLAAGSDHPLPRAAWLRVFQHLGPRELCICMRVCRTWSRWCYDKRLWPRMDLSRRKSLTPPMLSGVVRRQPRALDLSWTGVSKKQLMWLLNRLQGLQELVLSGCSWLSVSALGSAPLPALRLLDLRWIEDVKDSQLRELLLPPPDTKPGQTESRGRLQGVAELRLAGLELTDASLRLLLRHAPQLSALDLSHCAHVGDPSVHLLTAPTSPLRETLVHLNLAGKRRPLSLHPSSLLGPVVRVDPLLTFWSQLPLPHPQVVTASRTTASRCSAAARASAASTCAPAASSPRKLVPGWQPPGPLAPSAAQKRSCFSRTASWVPPTLPQDSSGAWTSGLHFTPTRRPGHPPHDLGFLSFTTWGSCPGTRASLPHSLPPALISLGVSSSHPLPLPPASLSIPWGKRVRGTGGR</sequence>
<keyword evidence="6" id="KW-0862">Zinc</keyword>
<dbReference type="CDD" id="cd22122">
    <property type="entry name" value="F-box_JHDM"/>
    <property type="match status" value="1"/>
</dbReference>
<dbReference type="InterPro" id="IPR001810">
    <property type="entry name" value="F-box_dom"/>
</dbReference>
<dbReference type="Proteomes" id="UP000429181">
    <property type="component" value="Chromosome 25"/>
</dbReference>